<evidence type="ECO:0000313" key="2">
    <source>
        <dbReference type="EnsemblPlants" id="AET3Gv20937800.1"/>
    </source>
</evidence>
<name>A0A453GAE3_AEGTS</name>
<dbReference type="SUPFAM" id="SSF117281">
    <property type="entry name" value="Kelch motif"/>
    <property type="match status" value="1"/>
</dbReference>
<reference evidence="2" key="3">
    <citation type="journal article" date="2017" name="Nature">
        <title>Genome sequence of the progenitor of the wheat D genome Aegilops tauschii.</title>
        <authorList>
            <person name="Luo M.C."/>
            <person name="Gu Y.Q."/>
            <person name="Puiu D."/>
            <person name="Wang H."/>
            <person name="Twardziok S.O."/>
            <person name="Deal K.R."/>
            <person name="Huo N."/>
            <person name="Zhu T."/>
            <person name="Wang L."/>
            <person name="Wang Y."/>
            <person name="McGuire P.E."/>
            <person name="Liu S."/>
            <person name="Long H."/>
            <person name="Ramasamy R.K."/>
            <person name="Rodriguez J.C."/>
            <person name="Van S.L."/>
            <person name="Yuan L."/>
            <person name="Wang Z."/>
            <person name="Xia Z."/>
            <person name="Xiao L."/>
            <person name="Anderson O.D."/>
            <person name="Ouyang S."/>
            <person name="Liang Y."/>
            <person name="Zimin A.V."/>
            <person name="Pertea G."/>
            <person name="Qi P."/>
            <person name="Bennetzen J.L."/>
            <person name="Dai X."/>
            <person name="Dawson M.W."/>
            <person name="Muller H.G."/>
            <person name="Kugler K."/>
            <person name="Rivarola-Duarte L."/>
            <person name="Spannagl M."/>
            <person name="Mayer K.F.X."/>
            <person name="Lu F.H."/>
            <person name="Bevan M.W."/>
            <person name="Leroy P."/>
            <person name="Li P."/>
            <person name="You F.M."/>
            <person name="Sun Q."/>
            <person name="Liu Z."/>
            <person name="Lyons E."/>
            <person name="Wicker T."/>
            <person name="Salzberg S.L."/>
            <person name="Devos K.M."/>
            <person name="Dvorak J."/>
        </authorList>
    </citation>
    <scope>NUCLEOTIDE SEQUENCE [LARGE SCALE GENOMIC DNA]</scope>
    <source>
        <strain evidence="2">cv. AL8/78</strain>
    </source>
</reference>
<dbReference type="EnsemblPlants" id="AET3Gv20937800.1">
    <property type="protein sequence ID" value="AET3Gv20937800.1"/>
    <property type="gene ID" value="AET3Gv20937800"/>
</dbReference>
<reference evidence="2" key="5">
    <citation type="journal article" date="2021" name="G3 (Bethesda)">
        <title>Aegilops tauschii genome assembly Aet v5.0 features greater sequence contiguity and improved annotation.</title>
        <authorList>
            <person name="Wang L."/>
            <person name="Zhu T."/>
            <person name="Rodriguez J.C."/>
            <person name="Deal K.R."/>
            <person name="Dubcovsky J."/>
            <person name="McGuire P.E."/>
            <person name="Lux T."/>
            <person name="Spannagl M."/>
            <person name="Mayer K.F.X."/>
            <person name="Baldrich P."/>
            <person name="Meyers B.C."/>
            <person name="Huo N."/>
            <person name="Gu Y.Q."/>
            <person name="Zhou H."/>
            <person name="Devos K.M."/>
            <person name="Bennetzen J.L."/>
            <person name="Unver T."/>
            <person name="Budak H."/>
            <person name="Gulick P.J."/>
            <person name="Galiba G."/>
            <person name="Kalapos B."/>
            <person name="Nelson D.R."/>
            <person name="Li P."/>
            <person name="You F.M."/>
            <person name="Luo M.C."/>
            <person name="Dvorak J."/>
        </authorList>
    </citation>
    <scope>NUCLEOTIDE SEQUENCE [LARGE SCALE GENOMIC DNA]</scope>
    <source>
        <strain evidence="2">cv. AL8/78</strain>
    </source>
</reference>
<dbReference type="PANTHER" id="PTHR33085">
    <property type="entry name" value="OS12G0113100 PROTEIN-RELATED"/>
    <property type="match status" value="1"/>
</dbReference>
<dbReference type="Proteomes" id="UP000015105">
    <property type="component" value="Chromosome 3D"/>
</dbReference>
<proteinExistence type="predicted"/>
<reference evidence="2" key="4">
    <citation type="submission" date="2019-03" db="UniProtKB">
        <authorList>
            <consortium name="EnsemblPlants"/>
        </authorList>
    </citation>
    <scope>IDENTIFICATION</scope>
</reference>
<evidence type="ECO:0000256" key="1">
    <source>
        <dbReference type="SAM" id="MobiDB-lite"/>
    </source>
</evidence>
<dbReference type="Gramene" id="AET3Gv20937800.1">
    <property type="protein sequence ID" value="AET3Gv20937800.1"/>
    <property type="gene ID" value="AET3Gv20937800"/>
</dbReference>
<evidence type="ECO:0008006" key="4">
    <source>
        <dbReference type="Google" id="ProtNLM"/>
    </source>
</evidence>
<dbReference type="InterPro" id="IPR012871">
    <property type="entry name" value="DUF1668_ORYSA"/>
</dbReference>
<dbReference type="Pfam" id="PF07893">
    <property type="entry name" value="DUF1668"/>
    <property type="match status" value="1"/>
</dbReference>
<dbReference type="InterPro" id="IPR015915">
    <property type="entry name" value="Kelch-typ_b-propeller"/>
</dbReference>
<reference evidence="3" key="1">
    <citation type="journal article" date="2014" name="Science">
        <title>Ancient hybridizations among the ancestral genomes of bread wheat.</title>
        <authorList>
            <consortium name="International Wheat Genome Sequencing Consortium,"/>
            <person name="Marcussen T."/>
            <person name="Sandve S.R."/>
            <person name="Heier L."/>
            <person name="Spannagl M."/>
            <person name="Pfeifer M."/>
            <person name="Jakobsen K.S."/>
            <person name="Wulff B.B."/>
            <person name="Steuernagel B."/>
            <person name="Mayer K.F."/>
            <person name="Olsen O.A."/>
        </authorList>
    </citation>
    <scope>NUCLEOTIDE SEQUENCE [LARGE SCALE GENOMIC DNA]</scope>
    <source>
        <strain evidence="3">cv. AL8/78</strain>
    </source>
</reference>
<organism evidence="2 3">
    <name type="scientific">Aegilops tauschii subsp. strangulata</name>
    <name type="common">Goatgrass</name>
    <dbReference type="NCBI Taxonomy" id="200361"/>
    <lineage>
        <taxon>Eukaryota</taxon>
        <taxon>Viridiplantae</taxon>
        <taxon>Streptophyta</taxon>
        <taxon>Embryophyta</taxon>
        <taxon>Tracheophyta</taxon>
        <taxon>Spermatophyta</taxon>
        <taxon>Magnoliopsida</taxon>
        <taxon>Liliopsida</taxon>
        <taxon>Poales</taxon>
        <taxon>Poaceae</taxon>
        <taxon>BOP clade</taxon>
        <taxon>Pooideae</taxon>
        <taxon>Triticodae</taxon>
        <taxon>Triticeae</taxon>
        <taxon>Triticinae</taxon>
        <taxon>Aegilops</taxon>
    </lineage>
</organism>
<accession>A0A453GAE3</accession>
<feature type="region of interest" description="Disordered" evidence="1">
    <location>
        <begin position="1"/>
        <end position="64"/>
    </location>
</feature>
<sequence>SPRVRFSPFPRLELQPPQTLGHRRNPAAIRNITRHPEMPRKRRTEAPPRGGKKRKPEKAAAIPHQIARTGSCDTEPPLVYLVVGHDVTRPAYSIVKVNPFFPRRRAPVPIPGHLARLESKHCMSFVAVRSRHGPWIVGVGGNAPIDYGPETIVFDTRTHQVIPGPKLLSTKFRPILLPAGEKIYALTRDPAIKGEINFVPWFEVLDLSQARVVSGRLVDCKWEQLPRPPCFPWELSPRHYIFPPVVWVRSFAAVSSCILVSTDEQKGTHMFNLETEQWAKLDDKDLPFTGGAAPHGPLFLGFSTAAKKITAYKITVCAADSPSPSITAGCPSLSIVEFPMVDEAGEEVVSNGKFVSLGNHGFCSFRCRTDDLVLGTLEHTRELVTMRTYGTEDLSQDHLKSIRHVVISNQLEQVYSVRDSLRGLSWPSLVDVISL</sequence>
<protein>
    <recommendedName>
        <fullName evidence="4">DUF1618 domain-containing protein</fullName>
    </recommendedName>
</protein>
<dbReference type="AlphaFoldDB" id="A0A453GAE3"/>
<dbReference type="PANTHER" id="PTHR33085:SF37">
    <property type="entry name" value="OS12G0139800 PROTEIN"/>
    <property type="match status" value="1"/>
</dbReference>
<keyword evidence="3" id="KW-1185">Reference proteome</keyword>
<evidence type="ECO:0000313" key="3">
    <source>
        <dbReference type="Proteomes" id="UP000015105"/>
    </source>
</evidence>
<reference evidence="3" key="2">
    <citation type="journal article" date="2017" name="Nat. Plants">
        <title>The Aegilops tauschii genome reveals multiple impacts of transposons.</title>
        <authorList>
            <person name="Zhao G."/>
            <person name="Zou C."/>
            <person name="Li K."/>
            <person name="Wang K."/>
            <person name="Li T."/>
            <person name="Gao L."/>
            <person name="Zhang X."/>
            <person name="Wang H."/>
            <person name="Yang Z."/>
            <person name="Liu X."/>
            <person name="Jiang W."/>
            <person name="Mao L."/>
            <person name="Kong X."/>
            <person name="Jiao Y."/>
            <person name="Jia J."/>
        </authorList>
    </citation>
    <scope>NUCLEOTIDE SEQUENCE [LARGE SCALE GENOMIC DNA]</scope>
    <source>
        <strain evidence="3">cv. AL8/78</strain>
    </source>
</reference>